<reference evidence="8" key="1">
    <citation type="submission" date="2015-04" db="UniProtKB">
        <authorList>
            <consortium name="EnsemblPlants"/>
        </authorList>
    </citation>
    <scope>IDENTIFICATION</scope>
</reference>
<evidence type="ECO:0000256" key="4">
    <source>
        <dbReference type="ARBA" id="ARBA00022892"/>
    </source>
</evidence>
<dbReference type="SUPFAM" id="SSF52540">
    <property type="entry name" value="P-loop containing nucleoside triphosphate hydrolases"/>
    <property type="match status" value="2"/>
</dbReference>
<organism evidence="8">
    <name type="scientific">Oryza meridionalis</name>
    <dbReference type="NCBI Taxonomy" id="40149"/>
    <lineage>
        <taxon>Eukaryota</taxon>
        <taxon>Viridiplantae</taxon>
        <taxon>Streptophyta</taxon>
        <taxon>Embryophyta</taxon>
        <taxon>Tracheophyta</taxon>
        <taxon>Spermatophyta</taxon>
        <taxon>Magnoliopsida</taxon>
        <taxon>Liliopsida</taxon>
        <taxon>Poales</taxon>
        <taxon>Poaceae</taxon>
        <taxon>BOP clade</taxon>
        <taxon>Oryzoideae</taxon>
        <taxon>Oryzeae</taxon>
        <taxon>Oryzinae</taxon>
        <taxon>Oryza</taxon>
    </lineage>
</organism>
<accession>A0A0E0F744</accession>
<dbReference type="GO" id="GO:0016192">
    <property type="term" value="P:vesicle-mediated transport"/>
    <property type="evidence" value="ECO:0007669"/>
    <property type="project" value="UniProtKB-KW"/>
</dbReference>
<dbReference type="InterPro" id="IPR006689">
    <property type="entry name" value="Small_GTPase_ARF/SAR"/>
</dbReference>
<keyword evidence="5 6" id="KW-0342">GTP-binding</keyword>
<dbReference type="HOGENOM" id="CLU_730323_0_0_1"/>
<keyword evidence="4" id="KW-0931">ER-Golgi transport</keyword>
<reference evidence="8" key="2">
    <citation type="submission" date="2018-05" db="EMBL/GenBank/DDBJ databases">
        <title>OmerRS3 (Oryza meridionalis Reference Sequence Version 3).</title>
        <authorList>
            <person name="Zhang J."/>
            <person name="Kudrna D."/>
            <person name="Lee S."/>
            <person name="Talag J."/>
            <person name="Welchert J."/>
            <person name="Wing R.A."/>
        </authorList>
    </citation>
    <scope>NUCLEOTIDE SEQUENCE [LARGE SCALE GENOMIC DNA]</scope>
    <source>
        <strain evidence="8">OR44</strain>
    </source>
</reference>
<evidence type="ECO:0000256" key="2">
    <source>
        <dbReference type="ARBA" id="ARBA00022707"/>
    </source>
</evidence>
<feature type="binding site" evidence="7">
    <location>
        <position position="226"/>
    </location>
    <ligand>
        <name>Mg(2+)</name>
        <dbReference type="ChEBI" id="CHEBI:18420"/>
    </ligand>
</feature>
<feature type="binding site" evidence="7">
    <location>
        <position position="243"/>
    </location>
    <ligand>
        <name>Mg(2+)</name>
        <dbReference type="ChEBI" id="CHEBI:18420"/>
    </ligand>
</feature>
<dbReference type="InterPro" id="IPR005225">
    <property type="entry name" value="Small_GTP-bd"/>
</dbReference>
<dbReference type="SMART" id="SM00175">
    <property type="entry name" value="RAB"/>
    <property type="match status" value="1"/>
</dbReference>
<dbReference type="Gramene" id="OMERI11G14810.2">
    <property type="protein sequence ID" value="OMERI11G14810.2"/>
    <property type="gene ID" value="OMERI11G14810"/>
</dbReference>
<protein>
    <recommendedName>
        <fullName evidence="10">ADP-ribosylation factor-like protein 5</fullName>
    </recommendedName>
</protein>
<dbReference type="PRINTS" id="PR00328">
    <property type="entry name" value="SAR1GTPBP"/>
</dbReference>
<dbReference type="Proteomes" id="UP000008021">
    <property type="component" value="Chromosome 11"/>
</dbReference>
<evidence type="ECO:0000313" key="9">
    <source>
        <dbReference type="Proteomes" id="UP000008021"/>
    </source>
</evidence>
<evidence type="ECO:0000256" key="7">
    <source>
        <dbReference type="PIRSR" id="PIRSR606689-2"/>
    </source>
</evidence>
<keyword evidence="9" id="KW-1185">Reference proteome</keyword>
<keyword evidence="4" id="KW-0813">Transport</keyword>
<keyword evidence="2" id="KW-0519">Myristate</keyword>
<dbReference type="GO" id="GO:0005525">
    <property type="term" value="F:GTP binding"/>
    <property type="evidence" value="ECO:0007669"/>
    <property type="project" value="UniProtKB-KW"/>
</dbReference>
<dbReference type="Gene3D" id="3.40.50.300">
    <property type="entry name" value="P-loop containing nucleotide triphosphate hydrolases"/>
    <property type="match status" value="2"/>
</dbReference>
<dbReference type="AlphaFoldDB" id="A0A0E0F744"/>
<dbReference type="GO" id="GO:0046872">
    <property type="term" value="F:metal ion binding"/>
    <property type="evidence" value="ECO:0007669"/>
    <property type="project" value="UniProtKB-KW"/>
</dbReference>
<dbReference type="Gramene" id="OMERI11G14810.1">
    <property type="protein sequence ID" value="OMERI11G14810.1"/>
    <property type="gene ID" value="OMERI11G14810"/>
</dbReference>
<dbReference type="PROSITE" id="PS51417">
    <property type="entry name" value="ARF"/>
    <property type="match status" value="1"/>
</dbReference>
<dbReference type="Pfam" id="PF00025">
    <property type="entry name" value="Arf"/>
    <property type="match status" value="2"/>
</dbReference>
<evidence type="ECO:0000256" key="5">
    <source>
        <dbReference type="ARBA" id="ARBA00023134"/>
    </source>
</evidence>
<dbReference type="GO" id="GO:0003924">
    <property type="term" value="F:GTPase activity"/>
    <property type="evidence" value="ECO:0007669"/>
    <property type="project" value="InterPro"/>
</dbReference>
<dbReference type="EnsemblPlants" id="OMERI11G14810.2">
    <property type="protein sequence ID" value="OMERI11G14810.2"/>
    <property type="gene ID" value="OMERI11G14810"/>
</dbReference>
<evidence type="ECO:0000256" key="1">
    <source>
        <dbReference type="ARBA" id="ARBA00010290"/>
    </source>
</evidence>
<comment type="similarity">
    <text evidence="1">Belongs to the small GTPase superfamily. Arf family.</text>
</comment>
<evidence type="ECO:0000256" key="3">
    <source>
        <dbReference type="ARBA" id="ARBA00022741"/>
    </source>
</evidence>
<dbReference type="STRING" id="40149.A0A0E0F744"/>
<keyword evidence="3 6" id="KW-0547">Nucleotide-binding</keyword>
<dbReference type="EnsemblPlants" id="OMERI11G14810.1">
    <property type="protein sequence ID" value="OMERI11G14810.1"/>
    <property type="gene ID" value="OMERI11G14810"/>
</dbReference>
<dbReference type="SMART" id="SM00177">
    <property type="entry name" value="ARF"/>
    <property type="match status" value="1"/>
</dbReference>
<sequence length="379" mass="41875">MGLDNAGKTTTLYKLHLGEAVTTAPTIGSNVEERAGRWRRSGSTKIYYHPGHGGPPPPPHAAGRRELFWLVLNDPDVSMVFGKVGFHREDIKLAILRPVHAAPQPPPHAQLPPFLFLCSFAAADNTGIPYPAENLTATRKENCRRIANILSRTHNPCLLSVSTSSRGDPSTTSRQPPRREIQIWSFLGWLTRRGKMGAWMSRVWFLMFPAKEYKIVVVGLDNAGKTTTLYKLHLGEAVTAAPTIGSNVEEVVFKNIRFEVWDLGGQESLRTSWATYYRGTHAVIVVIDSTDRARINIIKDELFRLLQHGDLEGAVVLVFANKQDLKDAMSPAEITDALSLHSIKNHDWHIQASCAITGEGLYDGLGWIAQKVAGKATTS</sequence>
<dbReference type="SMART" id="SM00178">
    <property type="entry name" value="SAR"/>
    <property type="match status" value="1"/>
</dbReference>
<feature type="binding site" evidence="6">
    <location>
        <begin position="321"/>
        <end position="324"/>
    </location>
    <ligand>
        <name>GTP</name>
        <dbReference type="ChEBI" id="CHEBI:37565"/>
    </ligand>
</feature>
<dbReference type="PANTHER" id="PTHR11711">
    <property type="entry name" value="ADP RIBOSYLATION FACTOR-RELATED"/>
    <property type="match status" value="1"/>
</dbReference>
<dbReference type="InterPro" id="IPR027417">
    <property type="entry name" value="P-loop_NTPase"/>
</dbReference>
<evidence type="ECO:0000313" key="8">
    <source>
        <dbReference type="EnsemblPlants" id="OMERI11G14810.2"/>
    </source>
</evidence>
<proteinExistence type="inferred from homology"/>
<keyword evidence="2" id="KW-0449">Lipoprotein</keyword>
<keyword evidence="7" id="KW-0479">Metal-binding</keyword>
<feature type="binding site" evidence="6">
    <location>
        <position position="265"/>
    </location>
    <ligand>
        <name>GTP</name>
        <dbReference type="ChEBI" id="CHEBI:37565"/>
    </ligand>
</feature>
<keyword evidence="7" id="KW-0460">Magnesium</keyword>
<dbReference type="FunFam" id="3.40.50.300:FF:000728">
    <property type="entry name" value="ADP-ribosylation factor-like protein 5"/>
    <property type="match status" value="1"/>
</dbReference>
<feature type="binding site" evidence="6">
    <location>
        <begin position="219"/>
        <end position="226"/>
    </location>
    <ligand>
        <name>GTP</name>
        <dbReference type="ChEBI" id="CHEBI:37565"/>
    </ligand>
</feature>
<dbReference type="InterPro" id="IPR024156">
    <property type="entry name" value="Small_GTPase_ARF"/>
</dbReference>
<dbReference type="eggNOG" id="KOG0070">
    <property type="taxonomic scope" value="Eukaryota"/>
</dbReference>
<dbReference type="PROSITE" id="PS51419">
    <property type="entry name" value="RAB"/>
    <property type="match status" value="1"/>
</dbReference>
<name>A0A0E0F744_9ORYZ</name>
<evidence type="ECO:0000256" key="6">
    <source>
        <dbReference type="PIRSR" id="PIRSR606689-1"/>
    </source>
</evidence>
<evidence type="ECO:0008006" key="10">
    <source>
        <dbReference type="Google" id="ProtNLM"/>
    </source>
</evidence>
<dbReference type="CDD" id="cd04153">
    <property type="entry name" value="Arl5_Arl8"/>
    <property type="match status" value="1"/>
</dbReference>
<dbReference type="NCBIfam" id="TIGR00231">
    <property type="entry name" value="small_GTP"/>
    <property type="match status" value="1"/>
</dbReference>